<dbReference type="Pfam" id="PF09917">
    <property type="entry name" value="DUF2147"/>
    <property type="match status" value="1"/>
</dbReference>
<dbReference type="PANTHER" id="PTHR36919:SF3">
    <property type="entry name" value="BLL5882 PROTEIN"/>
    <property type="match status" value="1"/>
</dbReference>
<name>A0ABV8RAU1_9FLAO</name>
<dbReference type="RefSeq" id="WP_298992780.1">
    <property type="nucleotide sequence ID" value="NZ_JBHSCY010000002.1"/>
</dbReference>
<evidence type="ECO:0000313" key="4">
    <source>
        <dbReference type="Proteomes" id="UP001595826"/>
    </source>
</evidence>
<dbReference type="PANTHER" id="PTHR36919">
    <property type="entry name" value="BLR1215 PROTEIN"/>
    <property type="match status" value="1"/>
</dbReference>
<dbReference type="Gene3D" id="2.40.128.520">
    <property type="match status" value="1"/>
</dbReference>
<protein>
    <submittedName>
        <fullName evidence="3">DUF2147 domain-containing protein</fullName>
    </submittedName>
</protein>
<accession>A0ABV8RAU1</accession>
<gene>
    <name evidence="3" type="ORF">ACFOWD_10955</name>
</gene>
<dbReference type="Proteomes" id="UP001595826">
    <property type="component" value="Unassembled WGS sequence"/>
</dbReference>
<dbReference type="InterPro" id="IPR019223">
    <property type="entry name" value="DUF2147"/>
</dbReference>
<comment type="caution">
    <text evidence="3">The sequence shown here is derived from an EMBL/GenBank/DDBJ whole genome shotgun (WGS) entry which is preliminary data.</text>
</comment>
<evidence type="ECO:0000313" key="3">
    <source>
        <dbReference type="EMBL" id="MFC4269426.1"/>
    </source>
</evidence>
<feature type="signal peptide" evidence="1">
    <location>
        <begin position="1"/>
        <end position="18"/>
    </location>
</feature>
<sequence>MKKLFTLLLLVVAMNANSQTIFGKWNSTNDDTGKIDSVVEIYEKNGKAFAKIVEIKDENRQNAVCEECTGKNKNKPILGLEILSGLEKDDDEWSGGKILDPRNGKIYKCFIKLEEPNKLKLRGYIGFSLLGKTKYWTRAE</sequence>
<dbReference type="EMBL" id="JBHSCY010000002">
    <property type="protein sequence ID" value="MFC4269426.1"/>
    <property type="molecule type" value="Genomic_DNA"/>
</dbReference>
<evidence type="ECO:0000259" key="2">
    <source>
        <dbReference type="Pfam" id="PF09917"/>
    </source>
</evidence>
<feature type="chain" id="PRO_5047421032" evidence="1">
    <location>
        <begin position="19"/>
        <end position="140"/>
    </location>
</feature>
<keyword evidence="1" id="KW-0732">Signal</keyword>
<keyword evidence="4" id="KW-1185">Reference proteome</keyword>
<proteinExistence type="predicted"/>
<evidence type="ECO:0000256" key="1">
    <source>
        <dbReference type="SAM" id="SignalP"/>
    </source>
</evidence>
<organism evidence="3 4">
    <name type="scientific">Polaribacter marinivivus</name>
    <dbReference type="NCBI Taxonomy" id="1524260"/>
    <lineage>
        <taxon>Bacteria</taxon>
        <taxon>Pseudomonadati</taxon>
        <taxon>Bacteroidota</taxon>
        <taxon>Flavobacteriia</taxon>
        <taxon>Flavobacteriales</taxon>
        <taxon>Flavobacteriaceae</taxon>
    </lineage>
</organism>
<feature type="domain" description="DUF2147" evidence="2">
    <location>
        <begin position="23"/>
        <end position="138"/>
    </location>
</feature>
<reference evidence="4" key="1">
    <citation type="journal article" date="2019" name="Int. J. Syst. Evol. Microbiol.">
        <title>The Global Catalogue of Microorganisms (GCM) 10K type strain sequencing project: providing services to taxonomists for standard genome sequencing and annotation.</title>
        <authorList>
            <consortium name="The Broad Institute Genomics Platform"/>
            <consortium name="The Broad Institute Genome Sequencing Center for Infectious Disease"/>
            <person name="Wu L."/>
            <person name="Ma J."/>
        </authorList>
    </citation>
    <scope>NUCLEOTIDE SEQUENCE [LARGE SCALE GENOMIC DNA]</scope>
    <source>
        <strain evidence="4">CECT 8655</strain>
    </source>
</reference>